<dbReference type="Proteomes" id="UP001551329">
    <property type="component" value="Unassembled WGS sequence"/>
</dbReference>
<keyword evidence="2" id="KW-1185">Reference proteome</keyword>
<name>A0ABV3CI89_9ACTN</name>
<proteinExistence type="predicted"/>
<evidence type="ECO:0000313" key="1">
    <source>
        <dbReference type="EMBL" id="MEU7074000.1"/>
    </source>
</evidence>
<reference evidence="1 2" key="1">
    <citation type="submission" date="2024-06" db="EMBL/GenBank/DDBJ databases">
        <title>The Natural Products Discovery Center: Release of the First 8490 Sequenced Strains for Exploring Actinobacteria Biosynthetic Diversity.</title>
        <authorList>
            <person name="Kalkreuter E."/>
            <person name="Kautsar S.A."/>
            <person name="Yang D."/>
            <person name="Bader C.D."/>
            <person name="Teijaro C.N."/>
            <person name="Fluegel L."/>
            <person name="Davis C.M."/>
            <person name="Simpson J.R."/>
            <person name="Lauterbach L."/>
            <person name="Steele A.D."/>
            <person name="Gui C."/>
            <person name="Meng S."/>
            <person name="Li G."/>
            <person name="Viehrig K."/>
            <person name="Ye F."/>
            <person name="Su P."/>
            <person name="Kiefer A.F."/>
            <person name="Nichols A."/>
            <person name="Cepeda A.J."/>
            <person name="Yan W."/>
            <person name="Fan B."/>
            <person name="Jiang Y."/>
            <person name="Adhikari A."/>
            <person name="Zheng C.-J."/>
            <person name="Schuster L."/>
            <person name="Cowan T.M."/>
            <person name="Smanski M.J."/>
            <person name="Chevrette M.G."/>
            <person name="De Carvalho L.P.S."/>
            <person name="Shen B."/>
        </authorList>
    </citation>
    <scope>NUCLEOTIDE SEQUENCE [LARGE SCALE GENOMIC DNA]</scope>
    <source>
        <strain evidence="1 2">NPDC045974</strain>
    </source>
</reference>
<dbReference type="EMBL" id="JBEZAE010000023">
    <property type="protein sequence ID" value="MEU7074000.1"/>
    <property type="molecule type" value="Genomic_DNA"/>
</dbReference>
<gene>
    <name evidence="1" type="ORF">AB0A88_28235</name>
</gene>
<sequence>MTNDKGRLCGCRCDGITAGGRFLPGHDSKIVPQLEADHGSLLDFWAWYEEAMKESGRSTAE</sequence>
<protein>
    <submittedName>
        <fullName evidence="1">Uncharacterized protein</fullName>
    </submittedName>
</protein>
<evidence type="ECO:0000313" key="2">
    <source>
        <dbReference type="Proteomes" id="UP001551329"/>
    </source>
</evidence>
<accession>A0ABV3CI89</accession>
<comment type="caution">
    <text evidence="1">The sequence shown here is derived from an EMBL/GenBank/DDBJ whole genome shotgun (WGS) entry which is preliminary data.</text>
</comment>
<dbReference type="RefSeq" id="WP_358477179.1">
    <property type="nucleotide sequence ID" value="NZ_JBEZAE010000023.1"/>
</dbReference>
<organism evidence="1 2">
    <name type="scientific">Streptomyces narbonensis</name>
    <dbReference type="NCBI Taxonomy" id="67333"/>
    <lineage>
        <taxon>Bacteria</taxon>
        <taxon>Bacillati</taxon>
        <taxon>Actinomycetota</taxon>
        <taxon>Actinomycetes</taxon>
        <taxon>Kitasatosporales</taxon>
        <taxon>Streptomycetaceae</taxon>
        <taxon>Streptomyces</taxon>
    </lineage>
</organism>